<keyword evidence="2 3" id="KW-0378">Hydrolase</keyword>
<evidence type="ECO:0000256" key="1">
    <source>
        <dbReference type="ARBA" id="ARBA00005964"/>
    </source>
</evidence>
<dbReference type="EC" id="3.1.1.-" evidence="3"/>
<dbReference type="eggNOG" id="KOG4389">
    <property type="taxonomic scope" value="Eukaryota"/>
</dbReference>
<dbReference type="InterPro" id="IPR019826">
    <property type="entry name" value="Carboxylesterase_B_AS"/>
</dbReference>
<dbReference type="Gene3D" id="3.40.50.1820">
    <property type="entry name" value="alpha/beta hydrolase"/>
    <property type="match status" value="1"/>
</dbReference>
<feature type="region of interest" description="Disordered" evidence="4">
    <location>
        <begin position="522"/>
        <end position="555"/>
    </location>
</feature>
<dbReference type="Proteomes" id="UP000006753">
    <property type="component" value="Unassembled WGS sequence"/>
</dbReference>
<feature type="chain" id="PRO_5005137322" description="Carboxylic ester hydrolase" evidence="3">
    <location>
        <begin position="18"/>
        <end position="581"/>
    </location>
</feature>
<dbReference type="GeneID" id="18757005"/>
<evidence type="ECO:0000313" key="6">
    <source>
        <dbReference type="EMBL" id="EKD20388.1"/>
    </source>
</evidence>
<dbReference type="Pfam" id="PF00135">
    <property type="entry name" value="COesterase"/>
    <property type="match status" value="1"/>
</dbReference>
<protein>
    <recommendedName>
        <fullName evidence="3">Carboxylic ester hydrolase</fullName>
        <ecNumber evidence="3">3.1.1.-</ecNumber>
    </recommendedName>
</protein>
<dbReference type="SUPFAM" id="SSF53474">
    <property type="entry name" value="alpha/beta-Hydrolases"/>
    <property type="match status" value="1"/>
</dbReference>
<dbReference type="InParanoid" id="K1XI08"/>
<evidence type="ECO:0000256" key="3">
    <source>
        <dbReference type="RuleBase" id="RU361235"/>
    </source>
</evidence>
<dbReference type="PANTHER" id="PTHR43918">
    <property type="entry name" value="ACETYLCHOLINESTERASE"/>
    <property type="match status" value="1"/>
</dbReference>
<feature type="signal peptide" evidence="3">
    <location>
        <begin position="1"/>
        <end position="17"/>
    </location>
</feature>
<dbReference type="GO" id="GO:0052689">
    <property type="term" value="F:carboxylic ester hydrolase activity"/>
    <property type="evidence" value="ECO:0007669"/>
    <property type="project" value="TreeGrafter"/>
</dbReference>
<dbReference type="InterPro" id="IPR002018">
    <property type="entry name" value="CarbesteraseB"/>
</dbReference>
<dbReference type="HOGENOM" id="CLU_006586_15_2_1"/>
<dbReference type="OrthoDB" id="408631at2759"/>
<gene>
    <name evidence="6" type="ORF">MBM_01070</name>
</gene>
<evidence type="ECO:0000259" key="5">
    <source>
        <dbReference type="Pfam" id="PF00135"/>
    </source>
</evidence>
<dbReference type="InterPro" id="IPR029058">
    <property type="entry name" value="AB_hydrolase_fold"/>
</dbReference>
<dbReference type="AlphaFoldDB" id="K1XI08"/>
<dbReference type="PROSITE" id="PS00122">
    <property type="entry name" value="CARBOXYLESTERASE_B_1"/>
    <property type="match status" value="1"/>
</dbReference>
<feature type="domain" description="Carboxylesterase type B" evidence="5">
    <location>
        <begin position="31"/>
        <end position="367"/>
    </location>
</feature>
<dbReference type="ESTHER" id="marbu-k1xi08">
    <property type="family name" value="Fungal_carboxylesterase_lipase"/>
</dbReference>
<accession>K1XI08</accession>
<keyword evidence="7" id="KW-1185">Reference proteome</keyword>
<keyword evidence="3" id="KW-0732">Signal</keyword>
<sequence length="581" mass="61250">MKSSILVALATGLGVHGFALEQRKSDWVVGQTVHTSSGSISGQAAANNTEVSEYLGIQYGQAPIGELRFAAPVKFTGNSSINGTSFGPSCPVKQSNDSVPTAQAREAANLTSAGLLTFAVLTDNGATYNEDCLYLNVWTKPQSGDAKKAVLVWLYGGGFSSGSSSIPGYNGANIAGQEDVVVVSLNYRLSILGFPGGSSATPNVALLDQRLAVEWVRDNIEQFGGDPSRITLFGQSAGAAAIDVYSYAWTKDPIAAGFIPESGNVIGWGLPNSASFTASAWYNTSSSLGCGDSTSDSAAVLSCMRKQDYNAILNAVPALNGTASILGSFGPTVDDTIVFSDYRSRTPAKVPMLIGSNNYEAGLFRTQFALRGVTFSDSFWATFNLQAFTCPTGIRANLSVAADVPTWRYRYFGVFPNLAITSEAGAWHAAEVPMLFNTAPNSIPATPEQVSIGNYMRGAWAAFAKDPANGLTTYGWPRYDTSQDSLVRLAYDNITGPNLINPYRYDADCFLVNVSSTDSSGPFPDLPDLGAGVTPTADRNGSPMPRATGSSGESITGDAGRRLVMSVWWMSLGGLLVAGLM</sequence>
<dbReference type="RefSeq" id="XP_007288959.1">
    <property type="nucleotide sequence ID" value="XM_007288897.1"/>
</dbReference>
<proteinExistence type="inferred from homology"/>
<evidence type="ECO:0000313" key="7">
    <source>
        <dbReference type="Proteomes" id="UP000006753"/>
    </source>
</evidence>
<dbReference type="KEGG" id="mbe:MBM_01070"/>
<dbReference type="PANTHER" id="PTHR43918:SF4">
    <property type="entry name" value="CARBOXYLIC ESTER HYDROLASE"/>
    <property type="match status" value="1"/>
</dbReference>
<name>K1XI08_MARBU</name>
<dbReference type="InterPro" id="IPR050654">
    <property type="entry name" value="AChE-related_enzymes"/>
</dbReference>
<evidence type="ECO:0000256" key="4">
    <source>
        <dbReference type="SAM" id="MobiDB-lite"/>
    </source>
</evidence>
<dbReference type="OMA" id="FECPAAR"/>
<organism evidence="6 7">
    <name type="scientific">Marssonina brunnea f. sp. multigermtubi (strain MB_m1)</name>
    <name type="common">Marssonina leaf spot fungus</name>
    <dbReference type="NCBI Taxonomy" id="1072389"/>
    <lineage>
        <taxon>Eukaryota</taxon>
        <taxon>Fungi</taxon>
        <taxon>Dikarya</taxon>
        <taxon>Ascomycota</taxon>
        <taxon>Pezizomycotina</taxon>
        <taxon>Leotiomycetes</taxon>
        <taxon>Helotiales</taxon>
        <taxon>Drepanopezizaceae</taxon>
        <taxon>Drepanopeziza</taxon>
    </lineage>
</organism>
<reference evidence="6 7" key="1">
    <citation type="journal article" date="2012" name="BMC Genomics">
        <title>Sequencing the genome of Marssonina brunnea reveals fungus-poplar co-evolution.</title>
        <authorList>
            <person name="Zhu S."/>
            <person name="Cao Y.-Z."/>
            <person name="Jiang C."/>
            <person name="Tan B.-Y."/>
            <person name="Wang Z."/>
            <person name="Feng S."/>
            <person name="Zhang L."/>
            <person name="Su X.-H."/>
            <person name="Brejova B."/>
            <person name="Vinar T."/>
            <person name="Xu M."/>
            <person name="Wang M.-X."/>
            <person name="Zhang S.-G."/>
            <person name="Huang M.-R."/>
            <person name="Wu R."/>
            <person name="Zhou Y."/>
        </authorList>
    </citation>
    <scope>NUCLEOTIDE SEQUENCE [LARGE SCALE GENOMIC DNA]</scope>
    <source>
        <strain evidence="6 7">MB_m1</strain>
    </source>
</reference>
<comment type="similarity">
    <text evidence="1 3">Belongs to the type-B carboxylesterase/lipase family.</text>
</comment>
<dbReference type="EMBL" id="JH921429">
    <property type="protein sequence ID" value="EKD20388.1"/>
    <property type="molecule type" value="Genomic_DNA"/>
</dbReference>
<evidence type="ECO:0000256" key="2">
    <source>
        <dbReference type="ARBA" id="ARBA00022801"/>
    </source>
</evidence>